<dbReference type="InterPro" id="IPR006345">
    <property type="entry name" value="RecD2"/>
</dbReference>
<dbReference type="PANTHER" id="PTHR43788:SF6">
    <property type="entry name" value="DNA HELICASE B"/>
    <property type="match status" value="1"/>
</dbReference>
<feature type="binding site" evidence="3">
    <location>
        <begin position="344"/>
        <end position="348"/>
    </location>
    <ligand>
        <name>ATP</name>
        <dbReference type="ChEBI" id="CHEBI:30616"/>
    </ligand>
</feature>
<keyword evidence="3" id="KW-0238">DNA-binding</keyword>
<keyword evidence="3" id="KW-0378">Hydrolase</keyword>
<organism evidence="5 6">
    <name type="scientific">Butyrivibrio fibrisolvens</name>
    <dbReference type="NCBI Taxonomy" id="831"/>
    <lineage>
        <taxon>Bacteria</taxon>
        <taxon>Bacillati</taxon>
        <taxon>Bacillota</taxon>
        <taxon>Clostridia</taxon>
        <taxon>Lachnospirales</taxon>
        <taxon>Lachnospiraceae</taxon>
        <taxon>Butyrivibrio</taxon>
    </lineage>
</organism>
<dbReference type="EC" id="5.6.2.3" evidence="3"/>
<sequence>MEKIKGYIEHFVYRNEDNGYGVATVISDGDEITCVGTFRDADVGDTLEIEGELVQHPMYGDQIRVSRYTIIEPEDAQAMERYLASGAIKGVGAALAARIIKKFGEDTFRIIEMEPERLAEIRGISERKAIEIATQMSEKREARDVMIFLQRYGISDTMAVKIYNTYGGSVYTVMQQNPYKLAEDIGGIGFKTADEIAARIGFAVDSDFRIRSGILYVLQEGAQEGNTYLPRTTLLKRTALLLRVDEDMIIPQIDYLAMDRRIVIRDEDRVYSSQLYGEERACALRLHDLNIHLDVDENSATVKAQLDRIHLIEKKKNIELDDLQREAILKSASNGILLLTGGPGTGKTTTINTIISYFEEEGLDIQLAAPTGRAAKRMTEATGYEARTIHRLLEISGGVSDDDAVRQTARFNRDQDNPLEADVIIIDEMSMVDIHLFHALLKAVIPGMHLIFVGDSSQLPSVGPGQILHDLISCGKFATVVLNHIFRQAKESDIVMNAHYINQGQMPGLSNKSKDFFFLERSDYNIIYKHMIMLIRDKLPGYVDADPFDIQVLTPMKKGALGCETLNGILQQYLNPADPSKTEYMHGDRIFRVGDKVMQIHNNYQAEWEIIGKYNIAIDSGTGIFNGDMGRIVSITPVSSSLVVEFDEKRRVTYSFSNLDELELAYAVTIHKSQGSEYPAIVIPLLGGPRMLMNRNLLYTAVTRARKCVMILGSSDAIRQMVENEDQLVRFTGLQDQINEVMSYEEQ</sequence>
<dbReference type="HAMAP" id="MF_01488">
    <property type="entry name" value="RecD2"/>
    <property type="match status" value="1"/>
</dbReference>
<dbReference type="Proteomes" id="UP000182584">
    <property type="component" value="Unassembled WGS sequence"/>
</dbReference>
<dbReference type="Gene3D" id="2.30.30.940">
    <property type="match status" value="1"/>
</dbReference>
<dbReference type="InterPro" id="IPR041451">
    <property type="entry name" value="RecD2_SH13"/>
</dbReference>
<dbReference type="InterPro" id="IPR010994">
    <property type="entry name" value="RuvA_2-like"/>
</dbReference>
<keyword evidence="1 3" id="KW-0547">Nucleotide-binding</keyword>
<dbReference type="Pfam" id="PF18335">
    <property type="entry name" value="SH3_13"/>
    <property type="match status" value="1"/>
</dbReference>
<dbReference type="RefSeq" id="WP_074754812.1">
    <property type="nucleotide sequence ID" value="NZ_FOGJ01000005.1"/>
</dbReference>
<reference evidence="5 6" key="1">
    <citation type="submission" date="2016-10" db="EMBL/GenBank/DDBJ databases">
        <authorList>
            <person name="de Groot N.N."/>
        </authorList>
    </citation>
    <scope>NUCLEOTIDE SEQUENCE [LARGE SCALE GENOMIC DNA]</scope>
    <source>
        <strain evidence="5 6">AR40</strain>
    </source>
</reference>
<dbReference type="SUPFAM" id="SSF52540">
    <property type="entry name" value="P-loop containing nucleoside triphosphate hydrolases"/>
    <property type="match status" value="1"/>
</dbReference>
<dbReference type="SUPFAM" id="SSF47781">
    <property type="entry name" value="RuvA domain 2-like"/>
    <property type="match status" value="1"/>
</dbReference>
<dbReference type="InterPro" id="IPR029493">
    <property type="entry name" value="RecD2-like_HHH"/>
</dbReference>
<dbReference type="GO" id="GO:0017116">
    <property type="term" value="F:single-stranded DNA helicase activity"/>
    <property type="evidence" value="ECO:0007669"/>
    <property type="project" value="TreeGrafter"/>
</dbReference>
<dbReference type="SMART" id="SM00382">
    <property type="entry name" value="AAA"/>
    <property type="match status" value="1"/>
</dbReference>
<dbReference type="GO" id="GO:0006310">
    <property type="term" value="P:DNA recombination"/>
    <property type="evidence" value="ECO:0007669"/>
    <property type="project" value="InterPro"/>
</dbReference>
<dbReference type="AlphaFoldDB" id="A0A1H9NV05"/>
<comment type="catalytic activity">
    <reaction evidence="3">
        <text>ATP + H2O = ADP + phosphate + H(+)</text>
        <dbReference type="Rhea" id="RHEA:13065"/>
        <dbReference type="ChEBI" id="CHEBI:15377"/>
        <dbReference type="ChEBI" id="CHEBI:15378"/>
        <dbReference type="ChEBI" id="CHEBI:30616"/>
        <dbReference type="ChEBI" id="CHEBI:43474"/>
        <dbReference type="ChEBI" id="CHEBI:456216"/>
        <dbReference type="EC" id="5.6.2.3"/>
    </reaction>
</comment>
<dbReference type="Gene3D" id="1.10.150.20">
    <property type="entry name" value="5' to 3' exonuclease, C-terminal subdomain"/>
    <property type="match status" value="1"/>
</dbReference>
<dbReference type="CDD" id="cd17933">
    <property type="entry name" value="DEXSc_RecD-like"/>
    <property type="match status" value="1"/>
</dbReference>
<dbReference type="InterPro" id="IPR027785">
    <property type="entry name" value="UvrD-like_helicase_C"/>
</dbReference>
<dbReference type="InterPro" id="IPR050534">
    <property type="entry name" value="Coronavir_polyprotein_1ab"/>
</dbReference>
<gene>
    <name evidence="3" type="primary">recD2</name>
    <name evidence="5" type="ORF">SAMN04487884_10534</name>
</gene>
<dbReference type="Pfam" id="PF13538">
    <property type="entry name" value="UvrD_C_2"/>
    <property type="match status" value="1"/>
</dbReference>
<evidence type="ECO:0000256" key="3">
    <source>
        <dbReference type="HAMAP-Rule" id="MF_01488"/>
    </source>
</evidence>
<feature type="domain" description="AAA+ ATPase" evidence="4">
    <location>
        <begin position="333"/>
        <end position="473"/>
    </location>
</feature>
<dbReference type="eggNOG" id="COG0507">
    <property type="taxonomic scope" value="Bacteria"/>
</dbReference>
<dbReference type="InterPro" id="IPR027417">
    <property type="entry name" value="P-loop_NTPase"/>
</dbReference>
<dbReference type="Gene3D" id="1.10.10.2220">
    <property type="match status" value="1"/>
</dbReference>
<dbReference type="NCBIfam" id="TIGR01448">
    <property type="entry name" value="recD_rel"/>
    <property type="match status" value="1"/>
</dbReference>
<dbReference type="EMBL" id="FOGJ01000005">
    <property type="protein sequence ID" value="SER39816.1"/>
    <property type="molecule type" value="Genomic_DNA"/>
</dbReference>
<dbReference type="Gene3D" id="3.40.50.300">
    <property type="entry name" value="P-loop containing nucleotide triphosphate hydrolases"/>
    <property type="match status" value="2"/>
</dbReference>
<dbReference type="Pfam" id="PF23139">
    <property type="entry name" value="OB_YrrC"/>
    <property type="match status" value="1"/>
</dbReference>
<dbReference type="InterPro" id="IPR055446">
    <property type="entry name" value="RecD2_N_OB"/>
</dbReference>
<dbReference type="GO" id="GO:0009338">
    <property type="term" value="C:exodeoxyribonuclease V complex"/>
    <property type="evidence" value="ECO:0007669"/>
    <property type="project" value="TreeGrafter"/>
</dbReference>
<dbReference type="PANTHER" id="PTHR43788">
    <property type="entry name" value="DNA2/NAM7 HELICASE FAMILY MEMBER"/>
    <property type="match status" value="1"/>
</dbReference>
<dbReference type="Pfam" id="PF13245">
    <property type="entry name" value="AAA_19"/>
    <property type="match status" value="1"/>
</dbReference>
<evidence type="ECO:0000313" key="5">
    <source>
        <dbReference type="EMBL" id="SER39816.1"/>
    </source>
</evidence>
<evidence type="ECO:0000256" key="1">
    <source>
        <dbReference type="ARBA" id="ARBA00022741"/>
    </source>
</evidence>
<protein>
    <recommendedName>
        <fullName evidence="3">ATP-dependent RecD2 DNA helicase</fullName>
        <ecNumber evidence="3">5.6.2.3</ecNumber>
    </recommendedName>
    <alternativeName>
        <fullName evidence="3">DNA 5'-3' helicase subunit RecD2</fullName>
    </alternativeName>
</protein>
<evidence type="ECO:0000259" key="4">
    <source>
        <dbReference type="SMART" id="SM00382"/>
    </source>
</evidence>
<dbReference type="Pfam" id="PF14490">
    <property type="entry name" value="HHH_RecD2"/>
    <property type="match status" value="1"/>
</dbReference>
<accession>A0A1H9NV05</accession>
<proteinExistence type="inferred from homology"/>
<dbReference type="GO" id="GO:0003677">
    <property type="term" value="F:DNA binding"/>
    <property type="evidence" value="ECO:0007669"/>
    <property type="project" value="UniProtKB-UniRule"/>
</dbReference>
<dbReference type="OrthoDB" id="9803432at2"/>
<dbReference type="GO" id="GO:0005524">
    <property type="term" value="F:ATP binding"/>
    <property type="evidence" value="ECO:0007669"/>
    <property type="project" value="UniProtKB-UniRule"/>
</dbReference>
<keyword evidence="3" id="KW-0347">Helicase</keyword>
<dbReference type="GO" id="GO:0016887">
    <property type="term" value="F:ATP hydrolysis activity"/>
    <property type="evidence" value="ECO:0007669"/>
    <property type="project" value="RHEA"/>
</dbReference>
<keyword evidence="3" id="KW-0413">Isomerase</keyword>
<dbReference type="GO" id="GO:0043139">
    <property type="term" value="F:5'-3' DNA helicase activity"/>
    <property type="evidence" value="ECO:0007669"/>
    <property type="project" value="UniProtKB-UniRule"/>
</dbReference>
<comment type="function">
    <text evidence="3">DNA-dependent ATPase and ATP-dependent 5'-3' DNA helicase. Has no activity on blunt DNA or DNA with 3'-overhangs, requires at least 10 bases of 5'-ssDNA for helicase activity.</text>
</comment>
<dbReference type="Pfam" id="PF14520">
    <property type="entry name" value="HHH_5"/>
    <property type="match status" value="1"/>
</dbReference>
<evidence type="ECO:0000256" key="2">
    <source>
        <dbReference type="ARBA" id="ARBA00022840"/>
    </source>
</evidence>
<name>A0A1H9NV05_BUTFI</name>
<comment type="similarity">
    <text evidence="3">Belongs to the RecD family. RecD2 subfamily.</text>
</comment>
<evidence type="ECO:0000313" key="6">
    <source>
        <dbReference type="Proteomes" id="UP000182584"/>
    </source>
</evidence>
<keyword evidence="2 3" id="KW-0067">ATP-binding</keyword>
<dbReference type="InterPro" id="IPR003593">
    <property type="entry name" value="AAA+_ATPase"/>
</dbReference>
<dbReference type="CDD" id="cd18809">
    <property type="entry name" value="SF1_C_RecD"/>
    <property type="match status" value="1"/>
</dbReference>